<evidence type="ECO:0000256" key="7">
    <source>
        <dbReference type="ARBA" id="ARBA00023077"/>
    </source>
</evidence>
<dbReference type="EMBL" id="CP144918">
    <property type="protein sequence ID" value="WWA46200.1"/>
    <property type="molecule type" value="Genomic_DNA"/>
</dbReference>
<evidence type="ECO:0000256" key="5">
    <source>
        <dbReference type="ARBA" id="ARBA00022692"/>
    </source>
</evidence>
<dbReference type="InterPro" id="IPR036942">
    <property type="entry name" value="Beta-barrel_TonB_sf"/>
</dbReference>
<dbReference type="Proteomes" id="UP001335183">
    <property type="component" value="Chromosome"/>
</dbReference>
<evidence type="ECO:0000256" key="2">
    <source>
        <dbReference type="ARBA" id="ARBA00009810"/>
    </source>
</evidence>
<dbReference type="PROSITE" id="PS01156">
    <property type="entry name" value="TONB_DEPENDENT_REC_2"/>
    <property type="match status" value="1"/>
</dbReference>
<dbReference type="CDD" id="cd01347">
    <property type="entry name" value="ligand_gated_channel"/>
    <property type="match status" value="1"/>
</dbReference>
<protein>
    <submittedName>
        <fullName evidence="16">TonB-dependent receptor</fullName>
    </submittedName>
</protein>
<keyword evidence="9 10" id="KW-0998">Cell outer membrane</keyword>
<keyword evidence="6 13" id="KW-0732">Signal</keyword>
<sequence length="690" mass="75321">MPFVSRAVLFASAAIVLPSLAQAQDASPPEGDGAPVALPVEGGEPIVVVGKLTDASIDREEIELTQANDLRDLFRRVPSVAVGGSLGIAQKIYVRGLEDSLLNVSIDGAQVQGTLFHHIGRVAIEPELLEQVEVQTGAGEATSGFGAIGGAIRFRTRDAADLLTPGRTVGGMAKAGWFSNDGYKLSATLYARLIGDVGIVGSYVHSDLDAFDDGAGNTIRGTAAEQNLGFVKIGGEVGGGHRFSLSYEQRDEEGEFGARPNWPVRADDTLFPAEAKRRTAIANYGYDFGGPLSLEATGYWTRAEFELDRFDRWGLYGAEIENWGGDLRLRARAGAHDLTVGAEYRRDAVFSEYRDDPAMWQDWAWDPTVGRFEEEGELFGLYLQDRWQVLDPVLVSFGVRYDSYALDLRTYGAQTDSDGLSFNVGVDYEIAPALTANIGYAEAFRGKEIGDAFTLEHRPGRDILQPGLRPERVGNFEAGLAYEADGLFASVAYFNMEIEDVILDQLYSGPAPQDGAYFENVGTFRSDGIELRAGYRRDAFGLRAHYNHYSPRLNGRPINGYEHLALGNTLGDSWNVTASYDPAPALGFEASLTRFERVDDLEVLFRDAELFGIDTATIDKPGYTVVDLFGRWQPFGDERLSLLAGVYNLFDETYIAHASVGDYTAIPDYGIVSGLPEAGRNVRLSASVRF</sequence>
<dbReference type="InterPro" id="IPR037066">
    <property type="entry name" value="Plug_dom_sf"/>
</dbReference>
<organism evidence="16 17">
    <name type="scientific">Pelagerythrobacter marensis</name>
    <dbReference type="NCBI Taxonomy" id="543877"/>
    <lineage>
        <taxon>Bacteria</taxon>
        <taxon>Pseudomonadati</taxon>
        <taxon>Pseudomonadota</taxon>
        <taxon>Alphaproteobacteria</taxon>
        <taxon>Sphingomonadales</taxon>
        <taxon>Erythrobacteraceae</taxon>
        <taxon>Pelagerythrobacter</taxon>
    </lineage>
</organism>
<dbReference type="InterPro" id="IPR039426">
    <property type="entry name" value="TonB-dep_rcpt-like"/>
</dbReference>
<proteinExistence type="inferred from homology"/>
<gene>
    <name evidence="16" type="ORF">V5F89_07835</name>
</gene>
<dbReference type="Gene3D" id="2.40.170.20">
    <property type="entry name" value="TonB-dependent receptor, beta-barrel domain"/>
    <property type="match status" value="1"/>
</dbReference>
<feature type="domain" description="TonB-dependent receptor plug" evidence="15">
    <location>
        <begin position="56"/>
        <end position="151"/>
    </location>
</feature>
<dbReference type="Pfam" id="PF07715">
    <property type="entry name" value="Plug"/>
    <property type="match status" value="1"/>
</dbReference>
<dbReference type="PROSITE" id="PS52016">
    <property type="entry name" value="TONB_DEPENDENT_REC_3"/>
    <property type="match status" value="1"/>
</dbReference>
<evidence type="ECO:0000256" key="4">
    <source>
        <dbReference type="ARBA" id="ARBA00022452"/>
    </source>
</evidence>
<evidence type="ECO:0000256" key="9">
    <source>
        <dbReference type="ARBA" id="ARBA00023237"/>
    </source>
</evidence>
<dbReference type="RefSeq" id="WP_338445102.1">
    <property type="nucleotide sequence ID" value="NZ_CP144918.1"/>
</dbReference>
<reference evidence="16 17" key="1">
    <citation type="submission" date="2024-02" db="EMBL/GenBank/DDBJ databases">
        <title>The whole genome sequence of five bacterial samples isolated from Abu Dhabi Sabkha-shore region.</title>
        <authorList>
            <person name="Sudalaimuthuasari N."/>
            <person name="Sarfraz B."/>
            <person name="Tuyisabe J.D."/>
            <person name="Mugisha Ntwali L.D.M."/>
            <person name="Ali A.I.A.A."/>
            <person name="Almansoori S.Z.A."/>
            <person name="Alajami H.S.A."/>
            <person name="Almeqbaali A.A.S."/>
            <person name="Kundu B."/>
            <person name="Saeed E.E."/>
            <person name="Sukumarinath V."/>
            <person name="Mishra A.K."/>
            <person name="Hazzouri K.M."/>
            <person name="Almaskari R."/>
            <person name="Sharma A.K."/>
            <person name="Amiri K.M.A."/>
        </authorList>
    </citation>
    <scope>NUCLEOTIDE SEQUENCE [LARGE SCALE GENOMIC DNA]</scope>
    <source>
        <strain evidence="17">kcgeb_sd</strain>
    </source>
</reference>
<keyword evidence="8 10" id="KW-0472">Membrane</keyword>
<evidence type="ECO:0000259" key="15">
    <source>
        <dbReference type="Pfam" id="PF07715"/>
    </source>
</evidence>
<name>A0ABZ2D771_9SPHN</name>
<dbReference type="InterPro" id="IPR000531">
    <property type="entry name" value="Beta-barrel_TonB"/>
</dbReference>
<dbReference type="Pfam" id="PF00593">
    <property type="entry name" value="TonB_dep_Rec_b-barrel"/>
    <property type="match status" value="1"/>
</dbReference>
<dbReference type="PANTHER" id="PTHR30069:SF41">
    <property type="entry name" value="HEME_HEMOPEXIN UTILIZATION PROTEIN C"/>
    <property type="match status" value="1"/>
</dbReference>
<evidence type="ECO:0000259" key="14">
    <source>
        <dbReference type="Pfam" id="PF00593"/>
    </source>
</evidence>
<evidence type="ECO:0000256" key="3">
    <source>
        <dbReference type="ARBA" id="ARBA00022448"/>
    </source>
</evidence>
<evidence type="ECO:0000256" key="6">
    <source>
        <dbReference type="ARBA" id="ARBA00022729"/>
    </source>
</evidence>
<evidence type="ECO:0000256" key="11">
    <source>
        <dbReference type="PROSITE-ProRule" id="PRU10144"/>
    </source>
</evidence>
<dbReference type="InterPro" id="IPR012910">
    <property type="entry name" value="Plug_dom"/>
</dbReference>
<keyword evidence="16" id="KW-0675">Receptor</keyword>
<keyword evidence="3 10" id="KW-0813">Transport</keyword>
<dbReference type="SUPFAM" id="SSF56935">
    <property type="entry name" value="Porins"/>
    <property type="match status" value="1"/>
</dbReference>
<dbReference type="Gene3D" id="2.170.130.10">
    <property type="entry name" value="TonB-dependent receptor, plug domain"/>
    <property type="match status" value="1"/>
</dbReference>
<evidence type="ECO:0000256" key="8">
    <source>
        <dbReference type="ARBA" id="ARBA00023136"/>
    </source>
</evidence>
<feature type="domain" description="TonB-dependent receptor-like beta-barrel" evidence="14">
    <location>
        <begin position="262"/>
        <end position="649"/>
    </location>
</feature>
<keyword evidence="5 10" id="KW-0812">Transmembrane</keyword>
<evidence type="ECO:0000256" key="13">
    <source>
        <dbReference type="SAM" id="SignalP"/>
    </source>
</evidence>
<comment type="subcellular location">
    <subcellularLocation>
        <location evidence="1 10">Cell outer membrane</location>
        <topology evidence="1 10">Multi-pass membrane protein</topology>
    </subcellularLocation>
</comment>
<keyword evidence="17" id="KW-1185">Reference proteome</keyword>
<feature type="chain" id="PRO_5045152456" evidence="13">
    <location>
        <begin position="24"/>
        <end position="690"/>
    </location>
</feature>
<feature type="signal peptide" evidence="13">
    <location>
        <begin position="1"/>
        <end position="23"/>
    </location>
</feature>
<evidence type="ECO:0000313" key="17">
    <source>
        <dbReference type="Proteomes" id="UP001335183"/>
    </source>
</evidence>
<evidence type="ECO:0000256" key="10">
    <source>
        <dbReference type="PROSITE-ProRule" id="PRU01360"/>
    </source>
</evidence>
<keyword evidence="7 12" id="KW-0798">TonB box</keyword>
<evidence type="ECO:0000256" key="12">
    <source>
        <dbReference type="RuleBase" id="RU003357"/>
    </source>
</evidence>
<evidence type="ECO:0000313" key="16">
    <source>
        <dbReference type="EMBL" id="WWA46200.1"/>
    </source>
</evidence>
<dbReference type="PANTHER" id="PTHR30069">
    <property type="entry name" value="TONB-DEPENDENT OUTER MEMBRANE RECEPTOR"/>
    <property type="match status" value="1"/>
</dbReference>
<feature type="short sequence motif" description="TonB C-terminal box" evidence="11">
    <location>
        <begin position="673"/>
        <end position="690"/>
    </location>
</feature>
<evidence type="ECO:0000256" key="1">
    <source>
        <dbReference type="ARBA" id="ARBA00004571"/>
    </source>
</evidence>
<accession>A0ABZ2D771</accession>
<dbReference type="InterPro" id="IPR010917">
    <property type="entry name" value="TonB_rcpt_CS"/>
</dbReference>
<keyword evidence="4 10" id="KW-1134">Transmembrane beta strand</keyword>
<comment type="similarity">
    <text evidence="2 10 12">Belongs to the TonB-dependent receptor family.</text>
</comment>